<evidence type="ECO:0000256" key="8">
    <source>
        <dbReference type="ARBA" id="ARBA00022679"/>
    </source>
</evidence>
<evidence type="ECO:0000256" key="17">
    <source>
        <dbReference type="ARBA" id="ARBA00023140"/>
    </source>
</evidence>
<evidence type="ECO:0000256" key="18">
    <source>
        <dbReference type="PROSITE-ProRule" id="PRU00175"/>
    </source>
</evidence>
<keyword evidence="21" id="KW-1185">Reference proteome</keyword>
<evidence type="ECO:0000256" key="3">
    <source>
        <dbReference type="ARBA" id="ARBA00004906"/>
    </source>
</evidence>
<keyword evidence="14" id="KW-0653">Protein transport</keyword>
<evidence type="ECO:0000256" key="7">
    <source>
        <dbReference type="ARBA" id="ARBA00022593"/>
    </source>
</evidence>
<evidence type="ECO:0000256" key="9">
    <source>
        <dbReference type="ARBA" id="ARBA00022692"/>
    </source>
</evidence>
<dbReference type="InterPro" id="IPR013083">
    <property type="entry name" value="Znf_RING/FYVE/PHD"/>
</dbReference>
<proteinExistence type="inferred from homology"/>
<evidence type="ECO:0000313" key="20">
    <source>
        <dbReference type="EMBL" id="CAD7242884.1"/>
    </source>
</evidence>
<dbReference type="SMART" id="SM00184">
    <property type="entry name" value="RING"/>
    <property type="match status" value="1"/>
</dbReference>
<keyword evidence="15" id="KW-1133">Transmembrane helix</keyword>
<keyword evidence="7" id="KW-0962">Peroxisome biogenesis</keyword>
<evidence type="ECO:0000256" key="5">
    <source>
        <dbReference type="ARBA" id="ARBA00012483"/>
    </source>
</evidence>
<keyword evidence="13" id="KW-0862">Zinc</keyword>
<evidence type="ECO:0000256" key="1">
    <source>
        <dbReference type="ARBA" id="ARBA00000900"/>
    </source>
</evidence>
<feature type="non-terminal residue" evidence="20">
    <location>
        <position position="1"/>
    </location>
</feature>
<keyword evidence="10" id="KW-0479">Metal-binding</keyword>
<dbReference type="AlphaFoldDB" id="A0A7R9A4U2"/>
<keyword evidence="8" id="KW-0808">Transferase</keyword>
<evidence type="ECO:0000256" key="10">
    <source>
        <dbReference type="ARBA" id="ARBA00022723"/>
    </source>
</evidence>
<evidence type="ECO:0000256" key="12">
    <source>
        <dbReference type="ARBA" id="ARBA00022786"/>
    </source>
</evidence>
<evidence type="ECO:0000256" key="16">
    <source>
        <dbReference type="ARBA" id="ARBA00023136"/>
    </source>
</evidence>
<sequence>MLMSAGVAEILRSSQKDAAVVESLAAPANLILQKWLGQTRWMRTKEFWKGNIEFIYYALTTLNGNQTLGEEYAGLIHVDHTFLRIPSFRVGMGYLRYFRVLESNLFDIILHRFQTRLVMVMARCYGMLACQAVIRELSRNQESNYAEAQNSWETLLNMLQRFHACLFYMGSGFYHPAMRLAGINLVLIRRWLGSDEGTSSWLRILGWISLLNMISEIAIRLHGVGRETEKENVGKPTSDRRESSKNAKQCPLCLEIRRRPGCLPCGHLFCWQCAVNAVSVENRCPLCREPASLSHIIPLMNYA</sequence>
<evidence type="ECO:0000256" key="4">
    <source>
        <dbReference type="ARBA" id="ARBA00008704"/>
    </source>
</evidence>
<reference evidence="20" key="1">
    <citation type="submission" date="2020-11" db="EMBL/GenBank/DDBJ databases">
        <authorList>
            <person name="Tran Van P."/>
        </authorList>
    </citation>
    <scope>NUCLEOTIDE SEQUENCE</scope>
</reference>
<evidence type="ECO:0000256" key="14">
    <source>
        <dbReference type="ARBA" id="ARBA00022927"/>
    </source>
</evidence>
<keyword evidence="6" id="KW-0813">Transport</keyword>
<evidence type="ECO:0000259" key="19">
    <source>
        <dbReference type="PROSITE" id="PS50089"/>
    </source>
</evidence>
<keyword evidence="11 18" id="KW-0863">Zinc-finger</keyword>
<gene>
    <name evidence="20" type="ORF">DSTB1V02_LOCUS2825</name>
</gene>
<dbReference type="CDD" id="cd16527">
    <property type="entry name" value="RING-HC_PEX10"/>
    <property type="match status" value="1"/>
</dbReference>
<feature type="domain" description="RING-type" evidence="19">
    <location>
        <begin position="250"/>
        <end position="288"/>
    </location>
</feature>
<organism evidence="20">
    <name type="scientific">Darwinula stevensoni</name>
    <dbReference type="NCBI Taxonomy" id="69355"/>
    <lineage>
        <taxon>Eukaryota</taxon>
        <taxon>Metazoa</taxon>
        <taxon>Ecdysozoa</taxon>
        <taxon>Arthropoda</taxon>
        <taxon>Crustacea</taxon>
        <taxon>Oligostraca</taxon>
        <taxon>Ostracoda</taxon>
        <taxon>Podocopa</taxon>
        <taxon>Podocopida</taxon>
        <taxon>Darwinulocopina</taxon>
        <taxon>Darwinuloidea</taxon>
        <taxon>Darwinulidae</taxon>
        <taxon>Darwinula</taxon>
    </lineage>
</organism>
<keyword evidence="9" id="KW-0812">Transmembrane</keyword>
<dbReference type="EMBL" id="LR899848">
    <property type="protein sequence ID" value="CAD7242884.1"/>
    <property type="molecule type" value="Genomic_DNA"/>
</dbReference>
<name>A0A7R9A4U2_9CRUS</name>
<evidence type="ECO:0000256" key="13">
    <source>
        <dbReference type="ARBA" id="ARBA00022833"/>
    </source>
</evidence>
<evidence type="ECO:0000256" key="6">
    <source>
        <dbReference type="ARBA" id="ARBA00022448"/>
    </source>
</evidence>
<dbReference type="SUPFAM" id="SSF57850">
    <property type="entry name" value="RING/U-box"/>
    <property type="match status" value="1"/>
</dbReference>
<dbReference type="InterPro" id="IPR006845">
    <property type="entry name" value="Pex_N"/>
</dbReference>
<dbReference type="Proteomes" id="UP000677054">
    <property type="component" value="Unassembled WGS sequence"/>
</dbReference>
<comment type="catalytic activity">
    <reaction evidence="1">
        <text>S-ubiquitinyl-[E2 ubiquitin-conjugating enzyme]-L-cysteine + [acceptor protein]-L-lysine = [E2 ubiquitin-conjugating enzyme]-L-cysteine + N(6)-ubiquitinyl-[acceptor protein]-L-lysine.</text>
        <dbReference type="EC" id="2.3.2.27"/>
    </reaction>
</comment>
<dbReference type="OrthoDB" id="6270329at2759"/>
<dbReference type="GO" id="GO:0016558">
    <property type="term" value="P:protein import into peroxisome matrix"/>
    <property type="evidence" value="ECO:0007669"/>
    <property type="project" value="InterPro"/>
</dbReference>
<evidence type="ECO:0000256" key="15">
    <source>
        <dbReference type="ARBA" id="ARBA00022989"/>
    </source>
</evidence>
<dbReference type="PANTHER" id="PTHR23350:SF0">
    <property type="entry name" value="PEROXISOME BIOGENESIS FACTOR 10"/>
    <property type="match status" value="1"/>
</dbReference>
<keyword evidence="16" id="KW-0472">Membrane</keyword>
<protein>
    <recommendedName>
        <fullName evidence="5">RING-type E3 ubiquitin transferase</fullName>
        <ecNumber evidence="5">2.3.2.27</ecNumber>
    </recommendedName>
</protein>
<dbReference type="InterPro" id="IPR017907">
    <property type="entry name" value="Znf_RING_CS"/>
</dbReference>
<dbReference type="InterPro" id="IPR025654">
    <property type="entry name" value="PEX2/10"/>
</dbReference>
<keyword evidence="17" id="KW-0576">Peroxisome</keyword>
<dbReference type="GO" id="GO:0005778">
    <property type="term" value="C:peroxisomal membrane"/>
    <property type="evidence" value="ECO:0007669"/>
    <property type="project" value="UniProtKB-SubCell"/>
</dbReference>
<comment type="subcellular location">
    <subcellularLocation>
        <location evidence="2">Peroxisome membrane</location>
        <topology evidence="2">Multi-pass membrane protein</topology>
    </subcellularLocation>
</comment>
<accession>A0A7R9A4U2</accession>
<dbReference type="EMBL" id="CAJPEV010000331">
    <property type="protein sequence ID" value="CAG0884094.1"/>
    <property type="molecule type" value="Genomic_DNA"/>
</dbReference>
<dbReference type="GO" id="GO:0061630">
    <property type="term" value="F:ubiquitin protein ligase activity"/>
    <property type="evidence" value="ECO:0007669"/>
    <property type="project" value="UniProtKB-EC"/>
</dbReference>
<evidence type="ECO:0000313" key="21">
    <source>
        <dbReference type="Proteomes" id="UP000677054"/>
    </source>
</evidence>
<dbReference type="PROSITE" id="PS50089">
    <property type="entry name" value="ZF_RING_2"/>
    <property type="match status" value="1"/>
</dbReference>
<dbReference type="GO" id="GO:0008270">
    <property type="term" value="F:zinc ion binding"/>
    <property type="evidence" value="ECO:0007669"/>
    <property type="project" value="UniProtKB-KW"/>
</dbReference>
<dbReference type="InterPro" id="IPR001841">
    <property type="entry name" value="Znf_RING"/>
</dbReference>
<keyword evidence="12" id="KW-0833">Ubl conjugation pathway</keyword>
<dbReference type="PROSITE" id="PS00518">
    <property type="entry name" value="ZF_RING_1"/>
    <property type="match status" value="1"/>
</dbReference>
<dbReference type="Pfam" id="PF04757">
    <property type="entry name" value="Pex2_Pex12"/>
    <property type="match status" value="1"/>
</dbReference>
<dbReference type="Pfam" id="PF13920">
    <property type="entry name" value="zf-C3HC4_3"/>
    <property type="match status" value="1"/>
</dbReference>
<comment type="similarity">
    <text evidence="4">Belongs to the pex2/pex10/pex12 family.</text>
</comment>
<evidence type="ECO:0000256" key="11">
    <source>
        <dbReference type="ARBA" id="ARBA00022771"/>
    </source>
</evidence>
<dbReference type="EC" id="2.3.2.27" evidence="5"/>
<dbReference type="PANTHER" id="PTHR23350">
    <property type="entry name" value="PEROXISOME ASSEMBLY PROTEIN 10"/>
    <property type="match status" value="1"/>
</dbReference>
<comment type="pathway">
    <text evidence="3">Protein modification; protein ubiquitination.</text>
</comment>
<evidence type="ECO:0000256" key="2">
    <source>
        <dbReference type="ARBA" id="ARBA00004585"/>
    </source>
</evidence>
<dbReference type="Gene3D" id="3.30.40.10">
    <property type="entry name" value="Zinc/RING finger domain, C3HC4 (zinc finger)"/>
    <property type="match status" value="1"/>
</dbReference>